<dbReference type="Gene3D" id="1.20.1070.10">
    <property type="entry name" value="Rhodopsin 7-helix transmembrane proteins"/>
    <property type="match status" value="1"/>
</dbReference>
<proteinExistence type="predicted"/>
<sequence>MRIFFGITTTQLVLSLLCSIFLFIQFATNREWRHRKNNHILLVLLILTFLQNTIEAPMNLIYLRTGVAANTSSGFCLFWILSVCSLNGTGILLMTFASIERYMFIYHNTILNRHSILLRYIPITLCFIYPLLYFIGIILLLPCHNQFIYFAYLCSGGCYVNDPFWNTMTWVGNISLPIFIILFINVLLITRTIYQKNKMKQTHVWLKNRKMVLQLVSIAALYCFTWLPSAILISIVTLHPPNVNTSQIFFIFQYVVLMTNFTPLFYPFVCLAGQPFILNKIKRIYQRGHPVVPIQLAKKFMVFKC</sequence>
<gene>
    <name evidence="7" type="ORF">IZO911_LOCUS37435</name>
    <name evidence="8" type="ORF">KXQ929_LOCUS10625</name>
</gene>
<comment type="subcellular location">
    <subcellularLocation>
        <location evidence="1">Membrane</location>
    </subcellularLocation>
</comment>
<dbReference type="EMBL" id="CAJNOE010000944">
    <property type="protein sequence ID" value="CAF1363154.1"/>
    <property type="molecule type" value="Genomic_DNA"/>
</dbReference>
<evidence type="ECO:0000313" key="8">
    <source>
        <dbReference type="EMBL" id="CAF3694946.1"/>
    </source>
</evidence>
<evidence type="ECO:0000313" key="9">
    <source>
        <dbReference type="Proteomes" id="UP000663860"/>
    </source>
</evidence>
<comment type="caution">
    <text evidence="7">The sequence shown here is derived from an EMBL/GenBank/DDBJ whole genome shotgun (WGS) entry which is preliminary data.</text>
</comment>
<dbReference type="Pfam" id="PF00001">
    <property type="entry name" value="7tm_1"/>
    <property type="match status" value="1"/>
</dbReference>
<dbReference type="InterPro" id="IPR000276">
    <property type="entry name" value="GPCR_Rhodpsn"/>
</dbReference>
<dbReference type="InterPro" id="IPR017452">
    <property type="entry name" value="GPCR_Rhodpsn_7TM"/>
</dbReference>
<evidence type="ECO:0000256" key="2">
    <source>
        <dbReference type="ARBA" id="ARBA00022692"/>
    </source>
</evidence>
<evidence type="ECO:0000313" key="7">
    <source>
        <dbReference type="EMBL" id="CAF1363154.1"/>
    </source>
</evidence>
<accession>A0A815ICF0</accession>
<keyword evidence="3 5" id="KW-1133">Transmembrane helix</keyword>
<dbReference type="AlphaFoldDB" id="A0A815ICF0"/>
<feature type="transmembrane region" description="Helical" evidence="5">
    <location>
        <begin position="248"/>
        <end position="273"/>
    </location>
</feature>
<dbReference type="PROSITE" id="PS50262">
    <property type="entry name" value="G_PROTEIN_RECEP_F1_2"/>
    <property type="match status" value="1"/>
</dbReference>
<evidence type="ECO:0000256" key="5">
    <source>
        <dbReference type="SAM" id="Phobius"/>
    </source>
</evidence>
<feature type="transmembrane region" description="Helical" evidence="5">
    <location>
        <begin position="12"/>
        <end position="28"/>
    </location>
</feature>
<dbReference type="EMBL" id="CAJOBB010000507">
    <property type="protein sequence ID" value="CAF3694946.1"/>
    <property type="molecule type" value="Genomic_DNA"/>
</dbReference>
<feature type="transmembrane region" description="Helical" evidence="5">
    <location>
        <begin position="211"/>
        <end position="236"/>
    </location>
</feature>
<dbReference type="SUPFAM" id="SSF81321">
    <property type="entry name" value="Family A G protein-coupled receptor-like"/>
    <property type="match status" value="1"/>
</dbReference>
<name>A0A815ICF0_9BILA</name>
<keyword evidence="4 5" id="KW-0472">Membrane</keyword>
<evidence type="ECO:0000256" key="4">
    <source>
        <dbReference type="ARBA" id="ARBA00023136"/>
    </source>
</evidence>
<feature type="transmembrane region" description="Helical" evidence="5">
    <location>
        <begin position="40"/>
        <end position="62"/>
    </location>
</feature>
<dbReference type="Proteomes" id="UP000663868">
    <property type="component" value="Unassembled WGS sequence"/>
</dbReference>
<evidence type="ECO:0000256" key="1">
    <source>
        <dbReference type="ARBA" id="ARBA00004370"/>
    </source>
</evidence>
<keyword evidence="2 5" id="KW-0812">Transmembrane</keyword>
<reference evidence="7" key="1">
    <citation type="submission" date="2021-02" db="EMBL/GenBank/DDBJ databases">
        <authorList>
            <person name="Nowell W R."/>
        </authorList>
    </citation>
    <scope>NUCLEOTIDE SEQUENCE</scope>
</reference>
<dbReference type="GO" id="GO:0004930">
    <property type="term" value="F:G protein-coupled receptor activity"/>
    <property type="evidence" value="ECO:0007669"/>
    <property type="project" value="InterPro"/>
</dbReference>
<feature type="transmembrane region" description="Helical" evidence="5">
    <location>
        <begin position="77"/>
        <end position="99"/>
    </location>
</feature>
<dbReference type="GO" id="GO:0016020">
    <property type="term" value="C:membrane"/>
    <property type="evidence" value="ECO:0007669"/>
    <property type="project" value="UniProtKB-SubCell"/>
</dbReference>
<dbReference type="CDD" id="cd00637">
    <property type="entry name" value="7tm_classA_rhodopsin-like"/>
    <property type="match status" value="1"/>
</dbReference>
<feature type="domain" description="G-protein coupled receptors family 1 profile" evidence="6">
    <location>
        <begin position="18"/>
        <end position="270"/>
    </location>
</feature>
<organism evidence="7 9">
    <name type="scientific">Adineta steineri</name>
    <dbReference type="NCBI Taxonomy" id="433720"/>
    <lineage>
        <taxon>Eukaryota</taxon>
        <taxon>Metazoa</taxon>
        <taxon>Spiralia</taxon>
        <taxon>Gnathifera</taxon>
        <taxon>Rotifera</taxon>
        <taxon>Eurotatoria</taxon>
        <taxon>Bdelloidea</taxon>
        <taxon>Adinetida</taxon>
        <taxon>Adinetidae</taxon>
        <taxon>Adineta</taxon>
    </lineage>
</organism>
<protein>
    <recommendedName>
        <fullName evidence="6">G-protein coupled receptors family 1 profile domain-containing protein</fullName>
    </recommendedName>
</protein>
<dbReference type="Proteomes" id="UP000663860">
    <property type="component" value="Unassembled WGS sequence"/>
</dbReference>
<feature type="transmembrane region" description="Helical" evidence="5">
    <location>
        <begin position="170"/>
        <end position="190"/>
    </location>
</feature>
<evidence type="ECO:0000259" key="6">
    <source>
        <dbReference type="PROSITE" id="PS50262"/>
    </source>
</evidence>
<feature type="transmembrane region" description="Helical" evidence="5">
    <location>
        <begin position="120"/>
        <end position="141"/>
    </location>
</feature>
<evidence type="ECO:0000256" key="3">
    <source>
        <dbReference type="ARBA" id="ARBA00022989"/>
    </source>
</evidence>